<feature type="region of interest" description="Disordered" evidence="4">
    <location>
        <begin position="329"/>
        <end position="353"/>
    </location>
</feature>
<dbReference type="PANTHER" id="PTHR23150">
    <property type="entry name" value="SULFATASE MODIFYING FACTOR 1, 2"/>
    <property type="match status" value="1"/>
</dbReference>
<proteinExistence type="predicted"/>
<dbReference type="KEGG" id="eli:ELI_08445"/>
<dbReference type="PANTHER" id="PTHR23150:SF36">
    <property type="entry name" value="HERCYNINE OXYGENASE"/>
    <property type="match status" value="1"/>
</dbReference>
<dbReference type="Pfam" id="PF03781">
    <property type="entry name" value="FGE-sulfatase"/>
    <property type="match status" value="1"/>
</dbReference>
<dbReference type="SUPFAM" id="SSF109854">
    <property type="entry name" value="DinB/YfiT-like putative metalloenzymes"/>
    <property type="match status" value="1"/>
</dbReference>
<dbReference type="SUPFAM" id="SSF56436">
    <property type="entry name" value="C-type lectin-like"/>
    <property type="match status" value="1"/>
</dbReference>
<reference evidence="8" key="1">
    <citation type="journal article" date="2009" name="J. Bacteriol.">
        <title>Complete genome sequence of Erythrobacter litoralis HTCC2594.</title>
        <authorList>
            <person name="Oh H.M."/>
            <person name="Giovannoni S.J."/>
            <person name="Ferriera S."/>
            <person name="Johnson J."/>
            <person name="Cho J.C."/>
        </authorList>
    </citation>
    <scope>NUCLEOTIDE SEQUENCE [LARGE SCALE GENOMIC DNA]</scope>
    <source>
        <strain evidence="8">HTCC2594</strain>
    </source>
</reference>
<dbReference type="Gene3D" id="3.90.1580.10">
    <property type="entry name" value="paralog of FGE (formylglycine-generating enzyme)"/>
    <property type="match status" value="1"/>
</dbReference>
<dbReference type="NCBIfam" id="TIGR03440">
    <property type="entry name" value="egtB_TIGR03440"/>
    <property type="match status" value="1"/>
</dbReference>
<organism evidence="7 8">
    <name type="scientific">Erythrobacter litoralis (strain HTCC2594)</name>
    <dbReference type="NCBI Taxonomy" id="314225"/>
    <lineage>
        <taxon>Bacteria</taxon>
        <taxon>Pseudomonadati</taxon>
        <taxon>Pseudomonadota</taxon>
        <taxon>Alphaproteobacteria</taxon>
        <taxon>Sphingomonadales</taxon>
        <taxon>Erythrobacteraceae</taxon>
        <taxon>Erythrobacter/Porphyrobacter group</taxon>
        <taxon>Erythrobacter</taxon>
    </lineage>
</organism>
<evidence type="ECO:0000256" key="2">
    <source>
        <dbReference type="ARBA" id="ARBA00023004"/>
    </source>
</evidence>
<dbReference type="GO" id="GO:0052699">
    <property type="term" value="P:ergothioneine biosynthetic process"/>
    <property type="evidence" value="ECO:0007669"/>
    <property type="project" value="InterPro"/>
</dbReference>
<dbReference type="InterPro" id="IPR042095">
    <property type="entry name" value="SUMF_sf"/>
</dbReference>
<dbReference type="InterPro" id="IPR005532">
    <property type="entry name" value="SUMF_dom"/>
</dbReference>
<dbReference type="AlphaFoldDB" id="Q2N960"/>
<dbReference type="STRING" id="314225.ELI_08445"/>
<evidence type="ECO:0000313" key="7">
    <source>
        <dbReference type="EMBL" id="ABC63781.1"/>
    </source>
</evidence>
<evidence type="ECO:0000256" key="1">
    <source>
        <dbReference type="ARBA" id="ARBA00023002"/>
    </source>
</evidence>
<name>Q2N960_ERYLH</name>
<evidence type="ECO:0000256" key="3">
    <source>
        <dbReference type="ARBA" id="ARBA00037882"/>
    </source>
</evidence>
<keyword evidence="8" id="KW-1185">Reference proteome</keyword>
<dbReference type="eggNOG" id="COG1262">
    <property type="taxonomic scope" value="Bacteria"/>
</dbReference>
<protein>
    <recommendedName>
        <fullName evidence="9">Ergothioneine biosynthesis protein EgtB</fullName>
    </recommendedName>
</protein>
<dbReference type="InterPro" id="IPR024775">
    <property type="entry name" value="DinB-like"/>
</dbReference>
<sequence length="435" mass="48775">MELRHGAVGPVAKGDPTMAQERLRSSAQDEPQLADSFRKTRALTEALAAPLSEADAMIQSMEDASPAKWHLAHTTWFWETFLLRDHAEGYRLYDAEWPFLFNSYYEAEGARHTRCDRGMISRPSLAEVLDYRSAVTEAMERLLGREDLQPLITLGIAHEQQHQELLLTDIKHGLFQNPLGPPMWEGSQQAAAERVREWQEHPGGIALIGHDGEGFAFDNEGPRHRVLLEPFALASSLVTNGEWAEFIADGGYGTASLWLSDGWAWVQEHRIASPDYWRGEEHFTLQGWVDRDPSAPVTHISFYEADAFATWAGARLPTEFEWEAVARGQHAEEAPAHDPAGGNQLDEAAPPHPTGSEGLFGDCWQFTRSAYLPYPRYEAPSGAVGEYNGKFMSGQVVLRGASCATVRGHSRASYRNFFYPHQRWQFTGLRLAKDL</sequence>
<dbReference type="EMBL" id="CP000157">
    <property type="protein sequence ID" value="ABC63781.1"/>
    <property type="molecule type" value="Genomic_DNA"/>
</dbReference>
<evidence type="ECO:0000259" key="5">
    <source>
        <dbReference type="Pfam" id="PF03781"/>
    </source>
</evidence>
<dbReference type="InterPro" id="IPR016187">
    <property type="entry name" value="CTDL_fold"/>
</dbReference>
<evidence type="ECO:0008006" key="9">
    <source>
        <dbReference type="Google" id="ProtNLM"/>
    </source>
</evidence>
<keyword evidence="2" id="KW-0408">Iron</keyword>
<feature type="domain" description="Sulfatase-modifying factor enzyme-like" evidence="5">
    <location>
        <begin position="201"/>
        <end position="336"/>
    </location>
</feature>
<evidence type="ECO:0000256" key="4">
    <source>
        <dbReference type="SAM" id="MobiDB-lite"/>
    </source>
</evidence>
<dbReference type="Pfam" id="PF12867">
    <property type="entry name" value="DinB_2"/>
    <property type="match status" value="1"/>
</dbReference>
<evidence type="ECO:0000259" key="6">
    <source>
        <dbReference type="Pfam" id="PF12867"/>
    </source>
</evidence>
<dbReference type="InterPro" id="IPR034660">
    <property type="entry name" value="DinB/YfiT-like"/>
</dbReference>
<dbReference type="Proteomes" id="UP000008808">
    <property type="component" value="Chromosome"/>
</dbReference>
<dbReference type="InterPro" id="IPR051043">
    <property type="entry name" value="Sulfatase_Mod_Factor_Kinase"/>
</dbReference>
<accession>Q2N960</accession>
<evidence type="ECO:0000313" key="8">
    <source>
        <dbReference type="Proteomes" id="UP000008808"/>
    </source>
</evidence>
<gene>
    <name evidence="7" type="ordered locus">ELI_08445</name>
</gene>
<keyword evidence="1" id="KW-0560">Oxidoreductase</keyword>
<dbReference type="HOGENOM" id="CLU_012431_9_0_5"/>
<feature type="domain" description="DinB-like" evidence="6">
    <location>
        <begin position="37"/>
        <end position="149"/>
    </location>
</feature>
<comment type="pathway">
    <text evidence="3">Amino-acid biosynthesis; ergothioneine biosynthesis.</text>
</comment>
<dbReference type="InterPro" id="IPR017806">
    <property type="entry name" value="EgtB"/>
</dbReference>